<evidence type="ECO:0000313" key="1">
    <source>
        <dbReference type="EMBL" id="MYD91694.1"/>
    </source>
</evidence>
<dbReference type="AlphaFoldDB" id="A0A6B1DZA8"/>
<dbReference type="EMBL" id="VXPY01000108">
    <property type="protein sequence ID" value="MYD91694.1"/>
    <property type="molecule type" value="Genomic_DNA"/>
</dbReference>
<organism evidence="1">
    <name type="scientific">Caldilineaceae bacterium SB0662_bin_9</name>
    <dbReference type="NCBI Taxonomy" id="2605258"/>
    <lineage>
        <taxon>Bacteria</taxon>
        <taxon>Bacillati</taxon>
        <taxon>Chloroflexota</taxon>
        <taxon>Caldilineae</taxon>
        <taxon>Caldilineales</taxon>
        <taxon>Caldilineaceae</taxon>
    </lineage>
</organism>
<reference evidence="1" key="1">
    <citation type="submission" date="2019-09" db="EMBL/GenBank/DDBJ databases">
        <title>Characterisation of the sponge microbiome using genome-centric metagenomics.</title>
        <authorList>
            <person name="Engelberts J.P."/>
            <person name="Robbins S.J."/>
            <person name="De Goeij J.M."/>
            <person name="Aranda M."/>
            <person name="Bell S.C."/>
            <person name="Webster N.S."/>
        </authorList>
    </citation>
    <scope>NUCLEOTIDE SEQUENCE</scope>
    <source>
        <strain evidence="1">SB0662_bin_9</strain>
    </source>
</reference>
<protein>
    <submittedName>
        <fullName evidence="1">Uncharacterized protein</fullName>
    </submittedName>
</protein>
<sequence length="795" mass="80128">MRNRKGLRVRVLLLTSVLALVLGACGGASTGSTWFNLPSVTVNVRDDGSLRVMGIAVGTTASTGLAAVVDPLQAAGADTLEVRIGYNGIHIYLDGQDLPYIAWDEDSAAMLASIIEAQSPGIGADQLLDWARRVGVGVRIQMSDTRTPRWRGETSYAPMEAPAELVGPMDLSGLAFDGNGVLTVEGVDLGLGALLPAHIGGILSDLGAETISLNFTPNTLDLALNGQDLPSLAYDSDSLEAGLELASALLANDPATLSLVESFLPKLPALAISGTISFTGQAAGNLALPERIVVPVNADGTLGDVMGLPLGAILTDPVLPADIIGKLTGAGVTRLDVSLSGLNVAAAVDGAPIPEIALHDGAKPLLASLAPLPDGTLELVETLTGARPLNLVLSLPGDASDTSVSLLGAMSLEAPSTAAGPLVLPITITGNAITGIGGPDPAALGLGDVALPDGVLDMLGDLGITSLTIVNSPNSLVIETNGSEAVGLAYDAATMTTLVGLLPALVDIDAETLDMAGSLVGALPGLDLMVTISLSGPAPGSLTLPEQLVVTVNPDGTLGTVLGLPVGSILSEPLLPADLIGQLAEAGINRLDLRLSGMSVQAAVNGALSPAITIHPGGAALLLLPEGILDTIQALTATQPLHAVLSLPGDMSGDMADPFANASLVIPDLAPGMTATVRLPLTITGNTITDIGGPDPAALGLGDVTIPDDVLSLLHDNGVTLVRVVNSPNNLVIETNGEAALELAYDGPSLLTLLGLVPALTGADLISNDGLMTLLEGPIMDQIVAADAQIEVNLE</sequence>
<name>A0A6B1DZA8_9CHLR</name>
<comment type="caution">
    <text evidence="1">The sequence shown here is derived from an EMBL/GenBank/DDBJ whole genome shotgun (WGS) entry which is preliminary data.</text>
</comment>
<accession>A0A6B1DZA8</accession>
<gene>
    <name evidence="1" type="ORF">F4Y08_15405</name>
</gene>
<dbReference type="PROSITE" id="PS51257">
    <property type="entry name" value="PROKAR_LIPOPROTEIN"/>
    <property type="match status" value="1"/>
</dbReference>
<proteinExistence type="predicted"/>